<dbReference type="AlphaFoldDB" id="A0AAD2JJ04"/>
<keyword evidence="2" id="KW-0812">Transmembrane</keyword>
<feature type="transmembrane region" description="Helical" evidence="2">
    <location>
        <begin position="107"/>
        <end position="130"/>
    </location>
</feature>
<comment type="caution">
    <text evidence="3">The sequence shown here is derived from an EMBL/GenBank/DDBJ whole genome shotgun (WGS) entry which is preliminary data.</text>
</comment>
<evidence type="ECO:0000256" key="2">
    <source>
        <dbReference type="SAM" id="Phobius"/>
    </source>
</evidence>
<proteinExistence type="predicted"/>
<feature type="transmembrane region" description="Helical" evidence="2">
    <location>
        <begin position="186"/>
        <end position="204"/>
    </location>
</feature>
<feature type="transmembrane region" description="Helical" evidence="2">
    <location>
        <begin position="216"/>
        <end position="241"/>
    </location>
</feature>
<feature type="region of interest" description="Disordered" evidence="1">
    <location>
        <begin position="427"/>
        <end position="450"/>
    </location>
</feature>
<feature type="transmembrane region" description="Helical" evidence="2">
    <location>
        <begin position="253"/>
        <end position="273"/>
    </location>
</feature>
<dbReference type="Proteomes" id="UP001295423">
    <property type="component" value="Unassembled WGS sequence"/>
</dbReference>
<gene>
    <name evidence="3" type="ORF">CYCCA115_LOCUS15335</name>
</gene>
<dbReference type="EMBL" id="CAKOGP040001869">
    <property type="protein sequence ID" value="CAJ1954743.1"/>
    <property type="molecule type" value="Genomic_DNA"/>
</dbReference>
<reference evidence="3" key="1">
    <citation type="submission" date="2023-08" db="EMBL/GenBank/DDBJ databases">
        <authorList>
            <person name="Audoor S."/>
            <person name="Bilcke G."/>
        </authorList>
    </citation>
    <scope>NUCLEOTIDE SEQUENCE</scope>
</reference>
<accession>A0AAD2JJ04</accession>
<protein>
    <submittedName>
        <fullName evidence="3">Uncharacterized protein</fullName>
    </submittedName>
</protein>
<keyword evidence="2" id="KW-0472">Membrane</keyword>
<feature type="transmembrane region" description="Helical" evidence="2">
    <location>
        <begin position="673"/>
        <end position="692"/>
    </location>
</feature>
<feature type="transmembrane region" description="Helical" evidence="2">
    <location>
        <begin position="142"/>
        <end position="165"/>
    </location>
</feature>
<keyword evidence="2" id="KW-1133">Transmembrane helix</keyword>
<name>A0AAD2JJ04_9STRA</name>
<evidence type="ECO:0000313" key="4">
    <source>
        <dbReference type="Proteomes" id="UP001295423"/>
    </source>
</evidence>
<sequence>MSNFVVHRTQVERVLNPHRPEGNDGSQLHLLSMPRLSSHDHNWNNISQRLRNIPSSPVQLLRDLPNTIIHVVEGVEDTITDLATLTDNVSREVVQLPHRASHQWKELIWVLGLLVLVPLLVVGMVFFLPLNSVNLGVSSNKSFLYGISTFYEGLYLIAWVETFNFALPEASTPSATKASIPISTRFTVWAMGLAFCKLVDATFAKDIALLPHSVFPIPFSILVSGMTSILLVIIPLLYCLAPKIRKGHGFQSLIKLIAVYWIALLLVTLWAVGVNRLRHRRVLQTVVGALYAPLRFVCKVFIASPVTSNQNPQKWIQLNLVVDMLFTRVQVATFPFIDSYVTLLVLFAAEILTLGWRYYNGVDRLALWWSTMRIAKKTRAWNELGLTWWQLTKGCFQAPILEVAELHLKLQQEQPEMKERILRTLTGDTGDSHSVHSDGMESVSLEPDTPRKRYKPMSLLDIETACGLVDEQILMSETSTTTVLMQNPPNSTHDHECSSVVAPALNDVDNPNHDNRKNRSILASTIFQQDEGPDLIDAANAFRMEQIHRNLSVHTASTTPSCRLLHEQYREQRILFHVVDSTGAIVLSTITRISQQLCITMVRHLPSSKHLNQSFQIDDERWTRAQIYGWLYVGLMIFLLSRLGFFFFRRIQGFEERKLSLARVMSYLFKDHFWFFFCWLLSSGVLVCASMVNHFGADFSFSFEWISCPDAMAWPTCVVES</sequence>
<feature type="transmembrane region" description="Helical" evidence="2">
    <location>
        <begin position="627"/>
        <end position="648"/>
    </location>
</feature>
<evidence type="ECO:0000256" key="1">
    <source>
        <dbReference type="SAM" id="MobiDB-lite"/>
    </source>
</evidence>
<keyword evidence="4" id="KW-1185">Reference proteome</keyword>
<evidence type="ECO:0000313" key="3">
    <source>
        <dbReference type="EMBL" id="CAJ1954743.1"/>
    </source>
</evidence>
<organism evidence="3 4">
    <name type="scientific">Cylindrotheca closterium</name>
    <dbReference type="NCBI Taxonomy" id="2856"/>
    <lineage>
        <taxon>Eukaryota</taxon>
        <taxon>Sar</taxon>
        <taxon>Stramenopiles</taxon>
        <taxon>Ochrophyta</taxon>
        <taxon>Bacillariophyta</taxon>
        <taxon>Bacillariophyceae</taxon>
        <taxon>Bacillariophycidae</taxon>
        <taxon>Bacillariales</taxon>
        <taxon>Bacillariaceae</taxon>
        <taxon>Cylindrotheca</taxon>
    </lineage>
</organism>
<feature type="compositionally biased region" description="Basic and acidic residues" evidence="1">
    <location>
        <begin position="430"/>
        <end position="439"/>
    </location>
</feature>